<evidence type="ECO:0000256" key="1">
    <source>
        <dbReference type="SAM" id="MobiDB-lite"/>
    </source>
</evidence>
<name>A0ABN2B0S5_9ACTN</name>
<dbReference type="EMBL" id="BAAAOR010000028">
    <property type="protein sequence ID" value="GAA1531430.1"/>
    <property type="molecule type" value="Genomic_DNA"/>
</dbReference>
<sequence length="286" mass="31600">MSEQDKVIGSLRRGRILDGVRWAFWSAAAGVAEDFRPGKGYDEGWCGFSRHTLLRDRLDRVFSLGPYFIQPDADPRENLDVLFEAIPEGERQTFPFIKPGSVDRADLNGSPGWRYKGRRLLIASIPHDDIDDIAWQRRSATKQLVASQPDPDVEQDSLLHRLAAEGDKAAQAMVAALEAATPLDIPTFLIGHGDDLIGSGRQRLIVGRPQLHAREPWAWIHNLLTTPPPTTGGLKPPATSPDPTQAPDAQVRLRQRSETLKTSNGDSAPSDATVAMRAPQRRRDQA</sequence>
<evidence type="ECO:0000313" key="2">
    <source>
        <dbReference type="EMBL" id="GAA1531430.1"/>
    </source>
</evidence>
<organism evidence="2 3">
    <name type="scientific">Nocardioides humi</name>
    <dbReference type="NCBI Taxonomy" id="449461"/>
    <lineage>
        <taxon>Bacteria</taxon>
        <taxon>Bacillati</taxon>
        <taxon>Actinomycetota</taxon>
        <taxon>Actinomycetes</taxon>
        <taxon>Propionibacteriales</taxon>
        <taxon>Nocardioidaceae</taxon>
        <taxon>Nocardioides</taxon>
    </lineage>
</organism>
<proteinExistence type="predicted"/>
<gene>
    <name evidence="2" type="ORF">GCM10009788_38310</name>
</gene>
<accession>A0ABN2B0S5</accession>
<keyword evidence="3" id="KW-1185">Reference proteome</keyword>
<protein>
    <submittedName>
        <fullName evidence="2">Uncharacterized protein</fullName>
    </submittedName>
</protein>
<dbReference type="RefSeq" id="WP_141006451.1">
    <property type="nucleotide sequence ID" value="NZ_BAAAOR010000028.1"/>
</dbReference>
<dbReference type="Proteomes" id="UP001500842">
    <property type="component" value="Unassembled WGS sequence"/>
</dbReference>
<evidence type="ECO:0000313" key="3">
    <source>
        <dbReference type="Proteomes" id="UP001500842"/>
    </source>
</evidence>
<reference evidence="2 3" key="1">
    <citation type="journal article" date="2019" name="Int. J. Syst. Evol. Microbiol.">
        <title>The Global Catalogue of Microorganisms (GCM) 10K type strain sequencing project: providing services to taxonomists for standard genome sequencing and annotation.</title>
        <authorList>
            <consortium name="The Broad Institute Genomics Platform"/>
            <consortium name="The Broad Institute Genome Sequencing Center for Infectious Disease"/>
            <person name="Wu L."/>
            <person name="Ma J."/>
        </authorList>
    </citation>
    <scope>NUCLEOTIDE SEQUENCE [LARGE SCALE GENOMIC DNA]</scope>
    <source>
        <strain evidence="2 3">JCM 14942</strain>
    </source>
</reference>
<comment type="caution">
    <text evidence="2">The sequence shown here is derived from an EMBL/GenBank/DDBJ whole genome shotgun (WGS) entry which is preliminary data.</text>
</comment>
<feature type="region of interest" description="Disordered" evidence="1">
    <location>
        <begin position="224"/>
        <end position="286"/>
    </location>
</feature>